<dbReference type="InterPro" id="IPR002734">
    <property type="entry name" value="RibDG_C"/>
</dbReference>
<dbReference type="Pfam" id="PF01872">
    <property type="entry name" value="RibD_C"/>
    <property type="match status" value="1"/>
</dbReference>
<evidence type="ECO:0000313" key="3">
    <source>
        <dbReference type="Proteomes" id="UP001597083"/>
    </source>
</evidence>
<dbReference type="InterPro" id="IPR050765">
    <property type="entry name" value="Riboflavin_Biosynth_HTPR"/>
</dbReference>
<dbReference type="Gene3D" id="3.40.430.10">
    <property type="entry name" value="Dihydrofolate Reductase, subunit A"/>
    <property type="match status" value="1"/>
</dbReference>
<comment type="caution">
    <text evidence="2">The sequence shown here is derived from an EMBL/GenBank/DDBJ whole genome shotgun (WGS) entry which is preliminary data.</text>
</comment>
<organism evidence="2 3">
    <name type="scientific">Actinomadura adrarensis</name>
    <dbReference type="NCBI Taxonomy" id="1819600"/>
    <lineage>
        <taxon>Bacteria</taxon>
        <taxon>Bacillati</taxon>
        <taxon>Actinomycetota</taxon>
        <taxon>Actinomycetes</taxon>
        <taxon>Streptosporangiales</taxon>
        <taxon>Thermomonosporaceae</taxon>
        <taxon>Actinomadura</taxon>
    </lineage>
</organism>
<dbReference type="PANTHER" id="PTHR38011">
    <property type="entry name" value="DIHYDROFOLATE REDUCTASE FAMILY PROTEIN (AFU_ORTHOLOGUE AFUA_8G06820)"/>
    <property type="match status" value="1"/>
</dbReference>
<protein>
    <submittedName>
        <fullName evidence="2">Dihydrofolate reductase family protein</fullName>
    </submittedName>
</protein>
<keyword evidence="3" id="KW-1185">Reference proteome</keyword>
<dbReference type="SUPFAM" id="SSF53597">
    <property type="entry name" value="Dihydrofolate reductase-like"/>
    <property type="match status" value="1"/>
</dbReference>
<feature type="domain" description="Bacterial bifunctional deaminase-reductase C-terminal" evidence="1">
    <location>
        <begin position="2"/>
        <end position="169"/>
    </location>
</feature>
<evidence type="ECO:0000313" key="2">
    <source>
        <dbReference type="EMBL" id="MFD0854452.1"/>
    </source>
</evidence>
<dbReference type="EMBL" id="JBHTIR010002948">
    <property type="protein sequence ID" value="MFD0854452.1"/>
    <property type="molecule type" value="Genomic_DNA"/>
</dbReference>
<proteinExistence type="predicted"/>
<dbReference type="InterPro" id="IPR024072">
    <property type="entry name" value="DHFR-like_dom_sf"/>
</dbReference>
<dbReference type="PANTHER" id="PTHR38011:SF11">
    <property type="entry name" value="2,5-DIAMINO-6-RIBOSYLAMINO-4(3H)-PYRIMIDINONE 5'-PHOSPHATE REDUCTASE"/>
    <property type="match status" value="1"/>
</dbReference>
<evidence type="ECO:0000259" key="1">
    <source>
        <dbReference type="Pfam" id="PF01872"/>
    </source>
</evidence>
<sequence>MRKVKLQVQVSADFYMGGPNGEMDWMHFPWSDDFSAYTQHLTDSVDTIILGRNLAEGFIPAWASGPPEETQESIDFMNNTPKVVISKSLTESPWENATVAADLVPTVNELKARDGKDIIVYGGSTLVQDMIANGLIDDLYLFVNPTAIGSGLPVFPKTGGNRPLTRVEAVPFECGVTAFHYQPKQA</sequence>
<reference evidence="3" key="1">
    <citation type="journal article" date="2019" name="Int. J. Syst. Evol. Microbiol.">
        <title>The Global Catalogue of Microorganisms (GCM) 10K type strain sequencing project: providing services to taxonomists for standard genome sequencing and annotation.</title>
        <authorList>
            <consortium name="The Broad Institute Genomics Platform"/>
            <consortium name="The Broad Institute Genome Sequencing Center for Infectious Disease"/>
            <person name="Wu L."/>
            <person name="Ma J."/>
        </authorList>
    </citation>
    <scope>NUCLEOTIDE SEQUENCE [LARGE SCALE GENOMIC DNA]</scope>
    <source>
        <strain evidence="3">JCM 31696</strain>
    </source>
</reference>
<gene>
    <name evidence="2" type="ORF">ACFQ07_19610</name>
</gene>
<dbReference type="Proteomes" id="UP001597083">
    <property type="component" value="Unassembled WGS sequence"/>
</dbReference>
<accession>A0ABW3CKZ7</accession>
<name>A0ABW3CKZ7_9ACTN</name>